<evidence type="ECO:0000313" key="6">
    <source>
        <dbReference type="EMBL" id="MEN5391037.1"/>
    </source>
</evidence>
<feature type="signal peptide" evidence="4">
    <location>
        <begin position="1"/>
        <end position="26"/>
    </location>
</feature>
<dbReference type="SUPFAM" id="SSF52833">
    <property type="entry name" value="Thioredoxin-like"/>
    <property type="match status" value="1"/>
</dbReference>
<keyword evidence="2" id="KW-0201">Cytochrome c-type biogenesis</keyword>
<dbReference type="PROSITE" id="PS51352">
    <property type="entry name" value="THIOREDOXIN_2"/>
    <property type="match status" value="1"/>
</dbReference>
<dbReference type="EMBL" id="JBDJOF010000031">
    <property type="protein sequence ID" value="MEN5391037.1"/>
    <property type="molecule type" value="Genomic_DNA"/>
</dbReference>
<comment type="caution">
    <text evidence="6">The sequence shown here is derived from an EMBL/GenBank/DDBJ whole genome shotgun (WGS) entry which is preliminary data.</text>
</comment>
<dbReference type="InterPro" id="IPR050553">
    <property type="entry name" value="Thioredoxin_ResA/DsbE_sf"/>
</dbReference>
<dbReference type="InterPro" id="IPR017937">
    <property type="entry name" value="Thioredoxin_CS"/>
</dbReference>
<proteinExistence type="predicted"/>
<feature type="chain" id="PRO_5046238552" evidence="4">
    <location>
        <begin position="27"/>
        <end position="185"/>
    </location>
</feature>
<dbReference type="CDD" id="cd02966">
    <property type="entry name" value="TlpA_like_family"/>
    <property type="match status" value="1"/>
</dbReference>
<reference evidence="6 7" key="1">
    <citation type="submission" date="2024-04" db="EMBL/GenBank/DDBJ databases">
        <title>WGS of bacteria from Torrens River.</title>
        <authorList>
            <person name="Wyrsch E.R."/>
            <person name="Drigo B."/>
        </authorList>
    </citation>
    <scope>NUCLEOTIDE SEQUENCE [LARGE SCALE GENOMIC DNA]</scope>
    <source>
        <strain evidence="6 7">TWI153</strain>
    </source>
</reference>
<dbReference type="InterPro" id="IPR013766">
    <property type="entry name" value="Thioredoxin_domain"/>
</dbReference>
<dbReference type="InterPro" id="IPR036249">
    <property type="entry name" value="Thioredoxin-like_sf"/>
</dbReference>
<accession>A0ABV0CBS1</accession>
<evidence type="ECO:0000256" key="4">
    <source>
        <dbReference type="SAM" id="SignalP"/>
    </source>
</evidence>
<evidence type="ECO:0000259" key="5">
    <source>
        <dbReference type="PROSITE" id="PS51352"/>
    </source>
</evidence>
<evidence type="ECO:0000256" key="2">
    <source>
        <dbReference type="ARBA" id="ARBA00022748"/>
    </source>
</evidence>
<dbReference type="PANTHER" id="PTHR42852">
    <property type="entry name" value="THIOL:DISULFIDE INTERCHANGE PROTEIN DSBE"/>
    <property type="match status" value="1"/>
</dbReference>
<sequence>MDTWIPHRMRAWAIAGLLLAAAPAWAAPPARGDVPPQALGNDRKGNPVNLAEQRGKVVIVTFWASWCGPCRKELPILAHLQQVVGEDALKVYAVNWGEPRLEVSRLIRQRDWPKLEYLHDPGGVLAEQFGIVAVPHMFIVGRDGTVAHAHRGYSEASLPQIMQQVIDALPEEVRNREAGAAALGH</sequence>
<dbReference type="Proteomes" id="UP001400166">
    <property type="component" value="Unassembled WGS sequence"/>
</dbReference>
<dbReference type="InterPro" id="IPR013740">
    <property type="entry name" value="Redoxin"/>
</dbReference>
<dbReference type="PROSITE" id="PS00194">
    <property type="entry name" value="THIOREDOXIN_1"/>
    <property type="match status" value="1"/>
</dbReference>
<evidence type="ECO:0000256" key="1">
    <source>
        <dbReference type="ARBA" id="ARBA00004196"/>
    </source>
</evidence>
<evidence type="ECO:0000313" key="7">
    <source>
        <dbReference type="Proteomes" id="UP001400166"/>
    </source>
</evidence>
<protein>
    <submittedName>
        <fullName evidence="6">TlpA disulfide reductase family protein</fullName>
    </submittedName>
</protein>
<dbReference type="Pfam" id="PF08534">
    <property type="entry name" value="Redoxin"/>
    <property type="match status" value="1"/>
</dbReference>
<keyword evidence="7" id="KW-1185">Reference proteome</keyword>
<keyword evidence="4" id="KW-0732">Signal</keyword>
<name>A0ABV0CBS1_9GAMM</name>
<gene>
    <name evidence="6" type="ORF">ABE587_14540</name>
</gene>
<dbReference type="PANTHER" id="PTHR42852:SF18">
    <property type="entry name" value="CHROMOSOME UNDETERMINED SCAFFOLD_47, WHOLE GENOME SHOTGUN SEQUENCE"/>
    <property type="match status" value="1"/>
</dbReference>
<organism evidence="6 7">
    <name type="scientific">Stenotrophomonas hibiscicola</name>
    <dbReference type="NCBI Taxonomy" id="86189"/>
    <lineage>
        <taxon>Bacteria</taxon>
        <taxon>Pseudomonadati</taxon>
        <taxon>Pseudomonadota</taxon>
        <taxon>Gammaproteobacteria</taxon>
        <taxon>Lysobacterales</taxon>
        <taxon>Lysobacteraceae</taxon>
        <taxon>Stenotrophomonas</taxon>
        <taxon>Stenotrophomonas maltophilia group</taxon>
    </lineage>
</organism>
<dbReference type="RefSeq" id="WP_308305856.1">
    <property type="nucleotide sequence ID" value="NZ_JBDJOF010000031.1"/>
</dbReference>
<feature type="domain" description="Thioredoxin" evidence="5">
    <location>
        <begin position="16"/>
        <end position="171"/>
    </location>
</feature>
<dbReference type="Gene3D" id="3.40.30.10">
    <property type="entry name" value="Glutaredoxin"/>
    <property type="match status" value="1"/>
</dbReference>
<evidence type="ECO:0000256" key="3">
    <source>
        <dbReference type="ARBA" id="ARBA00023284"/>
    </source>
</evidence>
<comment type="subcellular location">
    <subcellularLocation>
        <location evidence="1">Cell envelope</location>
    </subcellularLocation>
</comment>
<keyword evidence="3" id="KW-0676">Redox-active center</keyword>